<accession>A0ABR2ANF8</accession>
<proteinExistence type="predicted"/>
<dbReference type="Proteomes" id="UP001472677">
    <property type="component" value="Unassembled WGS sequence"/>
</dbReference>
<comment type="caution">
    <text evidence="1">The sequence shown here is derived from an EMBL/GenBank/DDBJ whole genome shotgun (WGS) entry which is preliminary data.</text>
</comment>
<evidence type="ECO:0000313" key="2">
    <source>
        <dbReference type="Proteomes" id="UP001472677"/>
    </source>
</evidence>
<protein>
    <submittedName>
        <fullName evidence="1">Uncharacterized protein</fullName>
    </submittedName>
</protein>
<reference evidence="1 2" key="1">
    <citation type="journal article" date="2024" name="G3 (Bethesda)">
        <title>Genome assembly of Hibiscus sabdariffa L. provides insights into metabolisms of medicinal natural products.</title>
        <authorList>
            <person name="Kim T."/>
        </authorList>
    </citation>
    <scope>NUCLEOTIDE SEQUENCE [LARGE SCALE GENOMIC DNA]</scope>
    <source>
        <strain evidence="1">TK-2024</strain>
        <tissue evidence="1">Old leaves</tissue>
    </source>
</reference>
<sequence length="71" mass="7380">MAPSAAEGVVSWEAATTKAQIPGFLVDVEPMPCPTPLHAAVKQGGPPKGWAKVKLEIIAVSDMSNAEIIIL</sequence>
<organism evidence="1 2">
    <name type="scientific">Hibiscus sabdariffa</name>
    <name type="common">roselle</name>
    <dbReference type="NCBI Taxonomy" id="183260"/>
    <lineage>
        <taxon>Eukaryota</taxon>
        <taxon>Viridiplantae</taxon>
        <taxon>Streptophyta</taxon>
        <taxon>Embryophyta</taxon>
        <taxon>Tracheophyta</taxon>
        <taxon>Spermatophyta</taxon>
        <taxon>Magnoliopsida</taxon>
        <taxon>eudicotyledons</taxon>
        <taxon>Gunneridae</taxon>
        <taxon>Pentapetalae</taxon>
        <taxon>rosids</taxon>
        <taxon>malvids</taxon>
        <taxon>Malvales</taxon>
        <taxon>Malvaceae</taxon>
        <taxon>Malvoideae</taxon>
        <taxon>Hibiscus</taxon>
    </lineage>
</organism>
<dbReference type="EMBL" id="JBBPBM010000491">
    <property type="protein sequence ID" value="KAK8494901.1"/>
    <property type="molecule type" value="Genomic_DNA"/>
</dbReference>
<name>A0ABR2ANF8_9ROSI</name>
<keyword evidence="2" id="KW-1185">Reference proteome</keyword>
<evidence type="ECO:0000313" key="1">
    <source>
        <dbReference type="EMBL" id="KAK8494901.1"/>
    </source>
</evidence>
<gene>
    <name evidence="1" type="ORF">V6N12_067082</name>
</gene>